<dbReference type="InterPro" id="IPR041581">
    <property type="entry name" value="Glyoxalase_6"/>
</dbReference>
<dbReference type="EMBL" id="BAAAPF010000119">
    <property type="protein sequence ID" value="GAA2128910.1"/>
    <property type="molecule type" value="Genomic_DNA"/>
</dbReference>
<feature type="domain" description="Glyoxalase-like" evidence="1">
    <location>
        <begin position="8"/>
        <end position="117"/>
    </location>
</feature>
<name>A0ABP5KDU9_9ACTN</name>
<evidence type="ECO:0000313" key="2">
    <source>
        <dbReference type="EMBL" id="GAA2128910.1"/>
    </source>
</evidence>
<protein>
    <submittedName>
        <fullName evidence="2">VOC family protein</fullName>
    </submittedName>
</protein>
<proteinExistence type="predicted"/>
<sequence>MDAYVRNIVLDCADARELADFYTRLLGMRVIREDWMVIAKDDDSFPRLAFEEVAGYRPPLWPDQEREYPQQMHICFGVDDSAAAGELALRLGATRLSEAGGSCPVFADPAGHPFCLCGPGE</sequence>
<evidence type="ECO:0000259" key="1">
    <source>
        <dbReference type="Pfam" id="PF18029"/>
    </source>
</evidence>
<accession>A0ABP5KDU9</accession>
<dbReference type="RefSeq" id="WP_344291057.1">
    <property type="nucleotide sequence ID" value="NZ_BAAAPF010000119.1"/>
</dbReference>
<reference evidence="3" key="1">
    <citation type="journal article" date="2019" name="Int. J. Syst. Evol. Microbiol.">
        <title>The Global Catalogue of Microorganisms (GCM) 10K type strain sequencing project: providing services to taxonomists for standard genome sequencing and annotation.</title>
        <authorList>
            <consortium name="The Broad Institute Genomics Platform"/>
            <consortium name="The Broad Institute Genome Sequencing Center for Infectious Disease"/>
            <person name="Wu L."/>
            <person name="Ma J."/>
        </authorList>
    </citation>
    <scope>NUCLEOTIDE SEQUENCE [LARGE SCALE GENOMIC DNA]</scope>
    <source>
        <strain evidence="3">JCM 15481</strain>
    </source>
</reference>
<dbReference type="InterPro" id="IPR029068">
    <property type="entry name" value="Glyas_Bleomycin-R_OHBP_Dase"/>
</dbReference>
<dbReference type="PANTHER" id="PTHR35908">
    <property type="entry name" value="HYPOTHETICAL FUSION PROTEIN"/>
    <property type="match status" value="1"/>
</dbReference>
<evidence type="ECO:0000313" key="3">
    <source>
        <dbReference type="Proteomes" id="UP001500443"/>
    </source>
</evidence>
<organism evidence="2 3">
    <name type="scientific">Streptomyces synnematoformans</name>
    <dbReference type="NCBI Taxonomy" id="415721"/>
    <lineage>
        <taxon>Bacteria</taxon>
        <taxon>Bacillati</taxon>
        <taxon>Actinomycetota</taxon>
        <taxon>Actinomycetes</taxon>
        <taxon>Kitasatosporales</taxon>
        <taxon>Streptomycetaceae</taxon>
        <taxon>Streptomyces</taxon>
    </lineage>
</organism>
<dbReference type="Pfam" id="PF18029">
    <property type="entry name" value="Glyoxalase_6"/>
    <property type="match status" value="1"/>
</dbReference>
<keyword evidence="3" id="KW-1185">Reference proteome</keyword>
<dbReference type="Gene3D" id="3.10.180.10">
    <property type="entry name" value="2,3-Dihydroxybiphenyl 1,2-Dioxygenase, domain 1"/>
    <property type="match status" value="1"/>
</dbReference>
<dbReference type="PANTHER" id="PTHR35908:SF1">
    <property type="entry name" value="CONSERVED PROTEIN"/>
    <property type="match status" value="1"/>
</dbReference>
<dbReference type="SUPFAM" id="SSF54593">
    <property type="entry name" value="Glyoxalase/Bleomycin resistance protein/Dihydroxybiphenyl dioxygenase"/>
    <property type="match status" value="1"/>
</dbReference>
<dbReference type="Proteomes" id="UP001500443">
    <property type="component" value="Unassembled WGS sequence"/>
</dbReference>
<dbReference type="CDD" id="cd06587">
    <property type="entry name" value="VOC"/>
    <property type="match status" value="1"/>
</dbReference>
<gene>
    <name evidence="2" type="ORF">GCM10009802_36540</name>
</gene>
<comment type="caution">
    <text evidence="2">The sequence shown here is derived from an EMBL/GenBank/DDBJ whole genome shotgun (WGS) entry which is preliminary data.</text>
</comment>